<dbReference type="PANTHER" id="PTHR37984">
    <property type="entry name" value="PROTEIN CBG26694"/>
    <property type="match status" value="1"/>
</dbReference>
<dbReference type="AlphaFoldDB" id="A0AAW2MF56"/>
<dbReference type="InterPro" id="IPR043128">
    <property type="entry name" value="Rev_trsase/Diguanyl_cyclase"/>
</dbReference>
<dbReference type="InterPro" id="IPR000477">
    <property type="entry name" value="RT_dom"/>
</dbReference>
<feature type="domain" description="Reverse transcriptase" evidence="1">
    <location>
        <begin position="1"/>
        <end position="189"/>
    </location>
</feature>
<proteinExistence type="predicted"/>
<name>A0AAW2MF56_SESRA</name>
<dbReference type="Gene3D" id="3.10.10.10">
    <property type="entry name" value="HIV Type 1 Reverse Transcriptase, subunit A, domain 1"/>
    <property type="match status" value="1"/>
</dbReference>
<reference evidence="3" key="1">
    <citation type="submission" date="2020-06" db="EMBL/GenBank/DDBJ databases">
        <authorList>
            <person name="Li T."/>
            <person name="Hu X."/>
            <person name="Zhang T."/>
            <person name="Song X."/>
            <person name="Zhang H."/>
            <person name="Dai N."/>
            <person name="Sheng W."/>
            <person name="Hou X."/>
            <person name="Wei L."/>
        </authorList>
    </citation>
    <scope>NUCLEOTIDE SEQUENCE</scope>
    <source>
        <strain evidence="3">G02</strain>
        <tissue evidence="3">Leaf</tissue>
    </source>
</reference>
<evidence type="ECO:0000259" key="2">
    <source>
        <dbReference type="PROSITE" id="PS50994"/>
    </source>
</evidence>
<accession>A0AAW2MF56</accession>
<dbReference type="InterPro" id="IPR012337">
    <property type="entry name" value="RNaseH-like_sf"/>
</dbReference>
<sequence>MLELLQQYDDVFQEPRLLPPERSIQHRIELIPDAIPKKQHPYRHLNKLIVNHHFPIPIIDELLDELHDAKYFSKIDLRSGYFQIRKREGDIPKTSFITQSGHYEFLVMHFGLCNAPSTFQALMNFIFEPYLRKFILVFFHGILIYSKDWGMHLVHLKKVVELLRKHKLYAKRSKCSFAQPKVEFLGHIISWEGVATDPQKIESMINWPIPTIVKALRGFLWLTAYYRGFIKGYGAIIETDACGKGIGSVLMQGGRPIGYLSQHKKGNENRAADALSRIEKGEQEDHCSAITTQIKEEEFVWVAMEESGKRLSSHCITQPWKDTATYAAKIFFDNIYKLHGLPISIVTDRDKIFTSRFWKELFALAGLSLDMSSAYHPQSDGQTERINQCLENYLGYTIPNLTIGPYLQNHHIEVEELIHERFKFLRLLKDNLHQAQQRMKLCADKRITEREFEVGDKVFLKLQPYRQTSVSLKEQLKLSAKYYDPTRLIPRNIVGVPQVLIQWSYSSPDQATLEHYHTVAARFQGFDP</sequence>
<dbReference type="Pfam" id="PF00078">
    <property type="entry name" value="RVT_1"/>
    <property type="match status" value="1"/>
</dbReference>
<comment type="caution">
    <text evidence="3">The sequence shown here is derived from an EMBL/GenBank/DDBJ whole genome shotgun (WGS) entry which is preliminary data.</text>
</comment>
<dbReference type="EMBL" id="JACGWJ010000022">
    <property type="protein sequence ID" value="KAL0330122.1"/>
    <property type="molecule type" value="Genomic_DNA"/>
</dbReference>
<organism evidence="3">
    <name type="scientific">Sesamum radiatum</name>
    <name type="common">Black benniseed</name>
    <dbReference type="NCBI Taxonomy" id="300843"/>
    <lineage>
        <taxon>Eukaryota</taxon>
        <taxon>Viridiplantae</taxon>
        <taxon>Streptophyta</taxon>
        <taxon>Embryophyta</taxon>
        <taxon>Tracheophyta</taxon>
        <taxon>Spermatophyta</taxon>
        <taxon>Magnoliopsida</taxon>
        <taxon>eudicotyledons</taxon>
        <taxon>Gunneridae</taxon>
        <taxon>Pentapetalae</taxon>
        <taxon>asterids</taxon>
        <taxon>lamiids</taxon>
        <taxon>Lamiales</taxon>
        <taxon>Pedaliaceae</taxon>
        <taxon>Sesamum</taxon>
    </lineage>
</organism>
<gene>
    <name evidence="3" type="ORF">Sradi_4998900</name>
</gene>
<protein>
    <submittedName>
        <fullName evidence="3">Retrovirus-related Pol polyprotein from transposon</fullName>
    </submittedName>
</protein>
<feature type="domain" description="Integrase catalytic" evidence="2">
    <location>
        <begin position="252"/>
        <end position="394"/>
    </location>
</feature>
<evidence type="ECO:0000313" key="3">
    <source>
        <dbReference type="EMBL" id="KAL0330122.1"/>
    </source>
</evidence>
<dbReference type="GO" id="GO:0015074">
    <property type="term" value="P:DNA integration"/>
    <property type="evidence" value="ECO:0007669"/>
    <property type="project" value="InterPro"/>
</dbReference>
<dbReference type="GO" id="GO:0003676">
    <property type="term" value="F:nucleic acid binding"/>
    <property type="evidence" value="ECO:0007669"/>
    <property type="project" value="InterPro"/>
</dbReference>
<dbReference type="CDD" id="cd01647">
    <property type="entry name" value="RT_LTR"/>
    <property type="match status" value="1"/>
</dbReference>
<dbReference type="SUPFAM" id="SSF53098">
    <property type="entry name" value="Ribonuclease H-like"/>
    <property type="match status" value="1"/>
</dbReference>
<dbReference type="SUPFAM" id="SSF56672">
    <property type="entry name" value="DNA/RNA polymerases"/>
    <property type="match status" value="1"/>
</dbReference>
<dbReference type="PROSITE" id="PS50878">
    <property type="entry name" value="RT_POL"/>
    <property type="match status" value="1"/>
</dbReference>
<dbReference type="Gene3D" id="3.30.420.10">
    <property type="entry name" value="Ribonuclease H-like superfamily/Ribonuclease H"/>
    <property type="match status" value="1"/>
</dbReference>
<evidence type="ECO:0000259" key="1">
    <source>
        <dbReference type="PROSITE" id="PS50878"/>
    </source>
</evidence>
<dbReference type="InterPro" id="IPR043502">
    <property type="entry name" value="DNA/RNA_pol_sf"/>
</dbReference>
<reference evidence="3" key="2">
    <citation type="journal article" date="2024" name="Plant">
        <title>Genomic evolution and insights into agronomic trait innovations of Sesamum species.</title>
        <authorList>
            <person name="Miao H."/>
            <person name="Wang L."/>
            <person name="Qu L."/>
            <person name="Liu H."/>
            <person name="Sun Y."/>
            <person name="Le M."/>
            <person name="Wang Q."/>
            <person name="Wei S."/>
            <person name="Zheng Y."/>
            <person name="Lin W."/>
            <person name="Duan Y."/>
            <person name="Cao H."/>
            <person name="Xiong S."/>
            <person name="Wang X."/>
            <person name="Wei L."/>
            <person name="Li C."/>
            <person name="Ma Q."/>
            <person name="Ju M."/>
            <person name="Zhao R."/>
            <person name="Li G."/>
            <person name="Mu C."/>
            <person name="Tian Q."/>
            <person name="Mei H."/>
            <person name="Zhang T."/>
            <person name="Gao T."/>
            <person name="Zhang H."/>
        </authorList>
    </citation>
    <scope>NUCLEOTIDE SEQUENCE</scope>
    <source>
        <strain evidence="3">G02</strain>
    </source>
</reference>
<dbReference type="Gene3D" id="3.30.70.270">
    <property type="match status" value="2"/>
</dbReference>
<dbReference type="InterPro" id="IPR050951">
    <property type="entry name" value="Retrovirus_Pol_polyprotein"/>
</dbReference>
<dbReference type="PROSITE" id="PS50994">
    <property type="entry name" value="INTEGRASE"/>
    <property type="match status" value="1"/>
</dbReference>
<dbReference type="PANTHER" id="PTHR37984:SF5">
    <property type="entry name" value="PROTEIN NYNRIN-LIKE"/>
    <property type="match status" value="1"/>
</dbReference>
<dbReference type="InterPro" id="IPR036397">
    <property type="entry name" value="RNaseH_sf"/>
</dbReference>
<dbReference type="InterPro" id="IPR001584">
    <property type="entry name" value="Integrase_cat-core"/>
</dbReference>